<dbReference type="InterPro" id="IPR014748">
    <property type="entry name" value="Enoyl-CoA_hydra_C"/>
</dbReference>
<dbReference type="CDD" id="cd06558">
    <property type="entry name" value="crotonase-like"/>
    <property type="match status" value="1"/>
</dbReference>
<dbReference type="GO" id="GO:0005739">
    <property type="term" value="C:mitochondrion"/>
    <property type="evidence" value="ECO:0007669"/>
    <property type="project" value="UniProtKB-SubCell"/>
</dbReference>
<proteinExistence type="predicted"/>
<comment type="subcellular location">
    <subcellularLocation>
        <location evidence="1">Mitochondrion</location>
    </subcellularLocation>
</comment>
<dbReference type="InterPro" id="IPR029045">
    <property type="entry name" value="ClpP/crotonase-like_dom_sf"/>
</dbReference>
<accession>A0A2R5GCP3</accession>
<keyword evidence="3" id="KW-0809">Transit peptide</keyword>
<evidence type="ECO:0000313" key="9">
    <source>
        <dbReference type="Proteomes" id="UP000241890"/>
    </source>
</evidence>
<organism evidence="8 9">
    <name type="scientific">Hondaea fermentalgiana</name>
    <dbReference type="NCBI Taxonomy" id="2315210"/>
    <lineage>
        <taxon>Eukaryota</taxon>
        <taxon>Sar</taxon>
        <taxon>Stramenopiles</taxon>
        <taxon>Bigyra</taxon>
        <taxon>Labyrinthulomycetes</taxon>
        <taxon>Thraustochytrida</taxon>
        <taxon>Thraustochytriidae</taxon>
        <taxon>Hondaea</taxon>
    </lineage>
</organism>
<keyword evidence="5" id="KW-0496">Mitochondrion</keyword>
<dbReference type="Proteomes" id="UP000241890">
    <property type="component" value="Unassembled WGS sequence"/>
</dbReference>
<comment type="caution">
    <text evidence="8">The sequence shown here is derived from an EMBL/GenBank/DDBJ whole genome shotgun (WGS) entry which is preliminary data.</text>
</comment>
<dbReference type="GO" id="GO:0006631">
    <property type="term" value="P:fatty acid metabolic process"/>
    <property type="evidence" value="ECO:0007669"/>
    <property type="project" value="UniProtKB-KW"/>
</dbReference>
<reference evidence="8 9" key="1">
    <citation type="submission" date="2017-12" db="EMBL/GenBank/DDBJ databases">
        <title>Sequencing, de novo assembly and annotation of complete genome of a new Thraustochytrid species, strain FCC1311.</title>
        <authorList>
            <person name="Sedici K."/>
            <person name="Godart F."/>
            <person name="Aiese Cigliano R."/>
            <person name="Sanseverino W."/>
            <person name="Barakat M."/>
            <person name="Ortet P."/>
            <person name="Marechal E."/>
            <person name="Cagnac O."/>
            <person name="Amato A."/>
        </authorList>
    </citation>
    <scope>NUCLEOTIDE SEQUENCE [LARGE SCALE GENOMIC DNA]</scope>
</reference>
<dbReference type="InterPro" id="IPR052377">
    <property type="entry name" value="Mitochondrial_ECH-domain"/>
</dbReference>
<dbReference type="InterPro" id="IPR001753">
    <property type="entry name" value="Enoyl-CoA_hydra/iso"/>
</dbReference>
<dbReference type="PANTHER" id="PTHR43602">
    <property type="match status" value="1"/>
</dbReference>
<dbReference type="OrthoDB" id="2139957at2759"/>
<keyword evidence="9" id="KW-1185">Reference proteome</keyword>
<evidence type="ECO:0000256" key="1">
    <source>
        <dbReference type="ARBA" id="ARBA00004173"/>
    </source>
</evidence>
<evidence type="ECO:0000256" key="4">
    <source>
        <dbReference type="ARBA" id="ARBA00023098"/>
    </source>
</evidence>
<evidence type="ECO:0000313" key="8">
    <source>
        <dbReference type="EMBL" id="GBG25544.1"/>
    </source>
</evidence>
<evidence type="ECO:0000256" key="3">
    <source>
        <dbReference type="ARBA" id="ARBA00022946"/>
    </source>
</evidence>
<sequence length="295" mass="31523">MACRGMACAGMAASRGGLLTRVAARGLTTAGGSRENGPALLSDRRDAVAVLTLNRPKQRNALSFDLLRRLEAELTAVQDDESVRCVLIQANGPAFCAGHDLREMTSEGFNTPEKHRELFTLCSRVMQLVEEIPQPVVAATHGIATAAGCQLAAAADVTVATASCRFATPGVSIGLFCSTPAVPLVRAIGRKNAMDMLLTGRLVPANEARLMGLVSRTIEPPQQHTGIIEDTTQHLQAEAFEIARQIAGRSGRALRIGKKTLRAQMDLDLKDAYEVANEAMIENMKTEDAVSKCQS</sequence>
<dbReference type="Pfam" id="PF00378">
    <property type="entry name" value="ECH_1"/>
    <property type="match status" value="1"/>
</dbReference>
<dbReference type="EMBL" id="BEYU01000013">
    <property type="protein sequence ID" value="GBG25544.1"/>
    <property type="molecule type" value="Genomic_DNA"/>
</dbReference>
<protein>
    <recommendedName>
        <fullName evidence="7">Enoyl-CoA hydratase domain-containing protein 3, mitochondrial</fullName>
    </recommendedName>
</protein>
<dbReference type="AlphaFoldDB" id="A0A2R5GCP3"/>
<dbReference type="InParanoid" id="A0A2R5GCP3"/>
<dbReference type="Gene3D" id="1.10.12.10">
    <property type="entry name" value="Lyase 2-enoyl-coa Hydratase, Chain A, domain 2"/>
    <property type="match status" value="1"/>
</dbReference>
<comment type="function">
    <text evidence="6">May play a role in fatty acid biosynthesis and insulin sensitivity.</text>
</comment>
<evidence type="ECO:0000256" key="5">
    <source>
        <dbReference type="ARBA" id="ARBA00023128"/>
    </source>
</evidence>
<evidence type="ECO:0000256" key="7">
    <source>
        <dbReference type="ARBA" id="ARBA00040545"/>
    </source>
</evidence>
<dbReference type="PANTHER" id="PTHR43602:SF1">
    <property type="entry name" value="ENOYL-COA HYDRATASE DOMAIN-CONTAINING PROTEIN 3, MITOCHONDRIAL"/>
    <property type="match status" value="1"/>
</dbReference>
<dbReference type="Gene3D" id="3.90.226.10">
    <property type="entry name" value="2-enoyl-CoA Hydratase, Chain A, domain 1"/>
    <property type="match status" value="1"/>
</dbReference>
<dbReference type="GO" id="GO:0016836">
    <property type="term" value="F:hydro-lyase activity"/>
    <property type="evidence" value="ECO:0007669"/>
    <property type="project" value="TreeGrafter"/>
</dbReference>
<gene>
    <name evidence="8" type="ORF">FCC1311_092431</name>
</gene>
<dbReference type="SUPFAM" id="SSF52096">
    <property type="entry name" value="ClpP/crotonase"/>
    <property type="match status" value="1"/>
</dbReference>
<name>A0A2R5GCP3_9STRA</name>
<evidence type="ECO:0000256" key="6">
    <source>
        <dbReference type="ARBA" id="ARBA00037410"/>
    </source>
</evidence>
<keyword evidence="4" id="KW-0443">Lipid metabolism</keyword>
<evidence type="ECO:0000256" key="2">
    <source>
        <dbReference type="ARBA" id="ARBA00022832"/>
    </source>
</evidence>
<keyword evidence="2" id="KW-0276">Fatty acid metabolism</keyword>